<dbReference type="InterPro" id="IPR015860">
    <property type="entry name" value="ABC_transpr_TagH-like"/>
</dbReference>
<dbReference type="InterPro" id="IPR003439">
    <property type="entry name" value="ABC_transporter-like_ATP-bd"/>
</dbReference>
<evidence type="ECO:0000256" key="4">
    <source>
        <dbReference type="ARBA" id="ARBA00022840"/>
    </source>
</evidence>
<dbReference type="Pfam" id="PF00005">
    <property type="entry name" value="ABC_tran"/>
    <property type="match status" value="1"/>
</dbReference>
<dbReference type="EMBL" id="JBHTKX010000002">
    <property type="protein sequence ID" value="MFD1130175.1"/>
    <property type="molecule type" value="Genomic_DNA"/>
</dbReference>
<keyword evidence="5" id="KW-1278">Translocase</keyword>
<dbReference type="PANTHER" id="PTHR46743">
    <property type="entry name" value="TEICHOIC ACIDS EXPORT ATP-BINDING PROTEIN TAGH"/>
    <property type="match status" value="1"/>
</dbReference>
<proteinExistence type="inferred from homology"/>
<dbReference type="PROSITE" id="PS00211">
    <property type="entry name" value="ABC_TRANSPORTER_1"/>
    <property type="match status" value="1"/>
</dbReference>
<keyword evidence="3" id="KW-0547">Nucleotide-binding</keyword>
<reference evidence="8" key="1">
    <citation type="journal article" date="2019" name="Int. J. Syst. Evol. Microbiol.">
        <title>The Global Catalogue of Microorganisms (GCM) 10K type strain sequencing project: providing services to taxonomists for standard genome sequencing and annotation.</title>
        <authorList>
            <consortium name="The Broad Institute Genomics Platform"/>
            <consortium name="The Broad Institute Genome Sequencing Center for Infectious Disease"/>
            <person name="Wu L."/>
            <person name="Ma J."/>
        </authorList>
    </citation>
    <scope>NUCLEOTIDE SEQUENCE [LARGE SCALE GENOMIC DNA]</scope>
    <source>
        <strain evidence="8">CCUG 53519</strain>
    </source>
</reference>
<dbReference type="InterPro" id="IPR050683">
    <property type="entry name" value="Bact_Polysacc_Export_ATP-bd"/>
</dbReference>
<organism evidence="7 8">
    <name type="scientific">Paenibacillus provencensis</name>
    <dbReference type="NCBI Taxonomy" id="441151"/>
    <lineage>
        <taxon>Bacteria</taxon>
        <taxon>Bacillati</taxon>
        <taxon>Bacillota</taxon>
        <taxon>Bacilli</taxon>
        <taxon>Bacillales</taxon>
        <taxon>Paenibacillaceae</taxon>
        <taxon>Paenibacillus</taxon>
    </lineage>
</organism>
<dbReference type="Proteomes" id="UP001597169">
    <property type="component" value="Unassembled WGS sequence"/>
</dbReference>
<gene>
    <name evidence="7" type="ORF">ACFQ3J_18585</name>
</gene>
<comment type="similarity">
    <text evidence="1">Belongs to the ABC transporter superfamily.</text>
</comment>
<dbReference type="PANTHER" id="PTHR46743:SF2">
    <property type="entry name" value="TEICHOIC ACIDS EXPORT ATP-BINDING PROTEIN TAGH"/>
    <property type="match status" value="1"/>
</dbReference>
<keyword evidence="2" id="KW-0813">Transport</keyword>
<dbReference type="RefSeq" id="WP_251582819.1">
    <property type="nucleotide sequence ID" value="NZ_JBHTKX010000002.1"/>
</dbReference>
<evidence type="ECO:0000256" key="2">
    <source>
        <dbReference type="ARBA" id="ARBA00022448"/>
    </source>
</evidence>
<dbReference type="PROSITE" id="PS50893">
    <property type="entry name" value="ABC_TRANSPORTER_2"/>
    <property type="match status" value="1"/>
</dbReference>
<evidence type="ECO:0000259" key="6">
    <source>
        <dbReference type="PROSITE" id="PS50893"/>
    </source>
</evidence>
<dbReference type="InterPro" id="IPR027417">
    <property type="entry name" value="P-loop_NTPase"/>
</dbReference>
<keyword evidence="8" id="KW-1185">Reference proteome</keyword>
<evidence type="ECO:0000313" key="8">
    <source>
        <dbReference type="Proteomes" id="UP001597169"/>
    </source>
</evidence>
<evidence type="ECO:0000256" key="5">
    <source>
        <dbReference type="ARBA" id="ARBA00022967"/>
    </source>
</evidence>
<dbReference type="CDD" id="cd03220">
    <property type="entry name" value="ABC_KpsT_Wzt"/>
    <property type="match status" value="1"/>
</dbReference>
<feature type="domain" description="ABC transporter" evidence="6">
    <location>
        <begin position="33"/>
        <end position="247"/>
    </location>
</feature>
<evidence type="ECO:0000313" key="7">
    <source>
        <dbReference type="EMBL" id="MFD1130175.1"/>
    </source>
</evidence>
<dbReference type="SMART" id="SM00382">
    <property type="entry name" value="AAA"/>
    <property type="match status" value="1"/>
</dbReference>
<dbReference type="InterPro" id="IPR017871">
    <property type="entry name" value="ABC_transporter-like_CS"/>
</dbReference>
<dbReference type="SUPFAM" id="SSF52540">
    <property type="entry name" value="P-loop containing nucleoside triphosphate hydrolases"/>
    <property type="match status" value="1"/>
</dbReference>
<keyword evidence="4 7" id="KW-0067">ATP-binding</keyword>
<dbReference type="InterPro" id="IPR003593">
    <property type="entry name" value="AAA+_ATPase"/>
</dbReference>
<evidence type="ECO:0000256" key="1">
    <source>
        <dbReference type="ARBA" id="ARBA00005417"/>
    </source>
</evidence>
<protein>
    <submittedName>
        <fullName evidence="7">ABC transporter ATP-binding protein</fullName>
    </submittedName>
</protein>
<name>A0ABW3PYL4_9BACL</name>
<evidence type="ECO:0000256" key="3">
    <source>
        <dbReference type="ARBA" id="ARBA00022741"/>
    </source>
</evidence>
<dbReference type="GO" id="GO:0005524">
    <property type="term" value="F:ATP binding"/>
    <property type="evidence" value="ECO:0007669"/>
    <property type="project" value="UniProtKB-KW"/>
</dbReference>
<comment type="caution">
    <text evidence="7">The sequence shown here is derived from an EMBL/GenBank/DDBJ whole genome shotgun (WGS) entry which is preliminary data.</text>
</comment>
<sequence>MINNHQIAIDISGVSMKYRLYKEKVDSIKEYFVRMVKQELQYKEHNALNQISFQVRKGEIMGVIGLNGAGKSTLLKIVAGILKPSSGTISVEGRMAPLIELGAGFDEHLTGRENIFLNGSLLGHSNKFMKEKEQSIVDFAELSEFIDVPVKNYSSGMKARLGFSIATCINPDVLIVDEVLSVGDFKFQQKCQARMQDLLGGGTTVLFVSHSLGEVEQLCSRTVWLEKGHIKLIGDTKEVLDKFKKQD</sequence>
<dbReference type="Gene3D" id="3.40.50.300">
    <property type="entry name" value="P-loop containing nucleotide triphosphate hydrolases"/>
    <property type="match status" value="1"/>
</dbReference>
<accession>A0ABW3PYL4</accession>